<dbReference type="AlphaFoldDB" id="A0A0A9D704"/>
<name>A0A0A9D704_ARUDO</name>
<accession>A0A0A9D704</accession>
<organism evidence="1">
    <name type="scientific">Arundo donax</name>
    <name type="common">Giant reed</name>
    <name type="synonym">Donax arundinaceus</name>
    <dbReference type="NCBI Taxonomy" id="35708"/>
    <lineage>
        <taxon>Eukaryota</taxon>
        <taxon>Viridiplantae</taxon>
        <taxon>Streptophyta</taxon>
        <taxon>Embryophyta</taxon>
        <taxon>Tracheophyta</taxon>
        <taxon>Spermatophyta</taxon>
        <taxon>Magnoliopsida</taxon>
        <taxon>Liliopsida</taxon>
        <taxon>Poales</taxon>
        <taxon>Poaceae</taxon>
        <taxon>PACMAD clade</taxon>
        <taxon>Arundinoideae</taxon>
        <taxon>Arundineae</taxon>
        <taxon>Arundo</taxon>
    </lineage>
</organism>
<evidence type="ECO:0000313" key="1">
    <source>
        <dbReference type="EMBL" id="JAD82473.1"/>
    </source>
</evidence>
<reference evidence="1" key="2">
    <citation type="journal article" date="2015" name="Data Brief">
        <title>Shoot transcriptome of the giant reed, Arundo donax.</title>
        <authorList>
            <person name="Barrero R.A."/>
            <person name="Guerrero F.D."/>
            <person name="Moolhuijzen P."/>
            <person name="Goolsby J.A."/>
            <person name="Tidwell J."/>
            <person name="Bellgard S.E."/>
            <person name="Bellgard M.I."/>
        </authorList>
    </citation>
    <scope>NUCLEOTIDE SEQUENCE</scope>
    <source>
        <tissue evidence="1">Shoot tissue taken approximately 20 cm above the soil surface</tissue>
    </source>
</reference>
<protein>
    <submittedName>
        <fullName evidence="1">Uncharacterized protein</fullName>
    </submittedName>
</protein>
<reference evidence="1" key="1">
    <citation type="submission" date="2014-09" db="EMBL/GenBank/DDBJ databases">
        <authorList>
            <person name="Magalhaes I.L.F."/>
            <person name="Oliveira U."/>
            <person name="Santos F.R."/>
            <person name="Vidigal T.H.D.A."/>
            <person name="Brescovit A.D."/>
            <person name="Santos A.J."/>
        </authorList>
    </citation>
    <scope>NUCLEOTIDE SEQUENCE</scope>
    <source>
        <tissue evidence="1">Shoot tissue taken approximately 20 cm above the soil surface</tissue>
    </source>
</reference>
<sequence>MELDQDCRMAAFIIYFSLGPSQSELMSERSSYLTAKICLASITG</sequence>
<dbReference type="EMBL" id="GBRH01215422">
    <property type="protein sequence ID" value="JAD82473.1"/>
    <property type="molecule type" value="Transcribed_RNA"/>
</dbReference>
<proteinExistence type="predicted"/>